<dbReference type="PANTHER" id="PTHR46561:SF11">
    <property type="entry name" value="SERPENTINE RECEPTOR CLASS ALPHA_BETA-14"/>
    <property type="match status" value="1"/>
</dbReference>
<feature type="non-terminal residue" evidence="2">
    <location>
        <position position="124"/>
    </location>
</feature>
<keyword evidence="1" id="KW-0812">Transmembrane</keyword>
<name>A0AAN5I8N7_9BILA</name>
<evidence type="ECO:0008006" key="4">
    <source>
        <dbReference type="Google" id="ProtNLM"/>
    </source>
</evidence>
<feature type="transmembrane region" description="Helical" evidence="1">
    <location>
        <begin position="15"/>
        <end position="36"/>
    </location>
</feature>
<dbReference type="InterPro" id="IPR053286">
    <property type="entry name" value="Nematode_rcpt-like_srab"/>
</dbReference>
<feature type="transmembrane region" description="Helical" evidence="1">
    <location>
        <begin position="56"/>
        <end position="76"/>
    </location>
</feature>
<organism evidence="2 3">
    <name type="scientific">Pristionchus mayeri</name>
    <dbReference type="NCBI Taxonomy" id="1317129"/>
    <lineage>
        <taxon>Eukaryota</taxon>
        <taxon>Metazoa</taxon>
        <taxon>Ecdysozoa</taxon>
        <taxon>Nematoda</taxon>
        <taxon>Chromadorea</taxon>
        <taxon>Rhabditida</taxon>
        <taxon>Rhabditina</taxon>
        <taxon>Diplogasteromorpha</taxon>
        <taxon>Diplogasteroidea</taxon>
        <taxon>Neodiplogasteridae</taxon>
        <taxon>Pristionchus</taxon>
    </lineage>
</organism>
<dbReference type="AlphaFoldDB" id="A0AAN5I8N7"/>
<keyword evidence="1" id="KW-1133">Transmembrane helix</keyword>
<evidence type="ECO:0000313" key="2">
    <source>
        <dbReference type="EMBL" id="GMR55170.1"/>
    </source>
</evidence>
<sequence length="124" mass="14124">MSKFCDVFNELQANVLYNVLIFVKGILCWLGAIAAATQAYRRGVSWLVHANSRVLFGHYYAILILQGAAYGLLYDFEFVRLRLACWQFDFRIIMVIRSAAIAAISASHWIMVSVSVERLISSIW</sequence>
<comment type="caution">
    <text evidence="2">The sequence shown here is derived from an EMBL/GenBank/DDBJ whole genome shotgun (WGS) entry which is preliminary data.</text>
</comment>
<keyword evidence="3" id="KW-1185">Reference proteome</keyword>
<evidence type="ECO:0000256" key="1">
    <source>
        <dbReference type="SAM" id="Phobius"/>
    </source>
</evidence>
<feature type="transmembrane region" description="Helical" evidence="1">
    <location>
        <begin position="88"/>
        <end position="111"/>
    </location>
</feature>
<evidence type="ECO:0000313" key="3">
    <source>
        <dbReference type="Proteomes" id="UP001328107"/>
    </source>
</evidence>
<proteinExistence type="predicted"/>
<reference evidence="3" key="1">
    <citation type="submission" date="2022-10" db="EMBL/GenBank/DDBJ databases">
        <title>Genome assembly of Pristionchus species.</title>
        <authorList>
            <person name="Yoshida K."/>
            <person name="Sommer R.J."/>
        </authorList>
    </citation>
    <scope>NUCLEOTIDE SEQUENCE [LARGE SCALE GENOMIC DNA]</scope>
    <source>
        <strain evidence="3">RS5460</strain>
    </source>
</reference>
<gene>
    <name evidence="2" type="ORF">PMAYCL1PPCAC_25365</name>
</gene>
<dbReference type="PANTHER" id="PTHR46561">
    <property type="entry name" value="SERPENTINE RECEPTOR, CLASS AB (CLASS A-LIKE)-RELATED"/>
    <property type="match status" value="1"/>
</dbReference>
<keyword evidence="1" id="KW-0472">Membrane</keyword>
<dbReference type="Proteomes" id="UP001328107">
    <property type="component" value="Unassembled WGS sequence"/>
</dbReference>
<accession>A0AAN5I8N7</accession>
<protein>
    <recommendedName>
        <fullName evidence="4">G protein-coupled receptor</fullName>
    </recommendedName>
</protein>
<dbReference type="EMBL" id="BTRK01000005">
    <property type="protein sequence ID" value="GMR55170.1"/>
    <property type="molecule type" value="Genomic_DNA"/>
</dbReference>